<comment type="caution">
    <text evidence="1">The sequence shown here is derived from an EMBL/GenBank/DDBJ whole genome shotgun (WGS) entry which is preliminary data.</text>
</comment>
<dbReference type="EMBL" id="JARBJD010000002">
    <property type="protein sequence ID" value="KAK2964621.1"/>
    <property type="molecule type" value="Genomic_DNA"/>
</dbReference>
<keyword evidence="2" id="KW-1185">Reference proteome</keyword>
<dbReference type="Gene3D" id="1.25.10.10">
    <property type="entry name" value="Leucine-rich Repeat Variant"/>
    <property type="match status" value="1"/>
</dbReference>
<dbReference type="Proteomes" id="UP001281761">
    <property type="component" value="Unassembled WGS sequence"/>
</dbReference>
<gene>
    <name evidence="1" type="ORF">BLNAU_538</name>
</gene>
<organism evidence="1 2">
    <name type="scientific">Blattamonas nauphoetae</name>
    <dbReference type="NCBI Taxonomy" id="2049346"/>
    <lineage>
        <taxon>Eukaryota</taxon>
        <taxon>Metamonada</taxon>
        <taxon>Preaxostyla</taxon>
        <taxon>Oxymonadida</taxon>
        <taxon>Blattamonas</taxon>
    </lineage>
</organism>
<evidence type="ECO:0000313" key="2">
    <source>
        <dbReference type="Proteomes" id="UP001281761"/>
    </source>
</evidence>
<accession>A0ABQ9YLH9</accession>
<protein>
    <submittedName>
        <fullName evidence="1">Uncharacterized protein</fullName>
    </submittedName>
</protein>
<evidence type="ECO:0000313" key="1">
    <source>
        <dbReference type="EMBL" id="KAK2964621.1"/>
    </source>
</evidence>
<proteinExistence type="predicted"/>
<dbReference type="SUPFAM" id="SSF48371">
    <property type="entry name" value="ARM repeat"/>
    <property type="match status" value="1"/>
</dbReference>
<reference evidence="1 2" key="1">
    <citation type="journal article" date="2022" name="bioRxiv">
        <title>Genomics of Preaxostyla Flagellates Illuminates Evolutionary Transitions and the Path Towards Mitochondrial Loss.</title>
        <authorList>
            <person name="Novak L.V.F."/>
            <person name="Treitli S.C."/>
            <person name="Pyrih J."/>
            <person name="Halakuc P."/>
            <person name="Pipaliya S.V."/>
            <person name="Vacek V."/>
            <person name="Brzon O."/>
            <person name="Soukal P."/>
            <person name="Eme L."/>
            <person name="Dacks J.B."/>
            <person name="Karnkowska A."/>
            <person name="Elias M."/>
            <person name="Hampl V."/>
        </authorList>
    </citation>
    <scope>NUCLEOTIDE SEQUENCE [LARGE SCALE GENOMIC DNA]</scope>
    <source>
        <strain evidence="1">NAU3</strain>
        <tissue evidence="1">Gut</tissue>
    </source>
</reference>
<dbReference type="InterPro" id="IPR016024">
    <property type="entry name" value="ARM-type_fold"/>
</dbReference>
<dbReference type="InterPro" id="IPR011989">
    <property type="entry name" value="ARM-like"/>
</dbReference>
<sequence>MHDSFILGWFSDNATESIVYSTSLNKILDLTVSDNPQIAQNALECLQNLTIEDENLAEFVANHGIFQKILLSIDSVTSSAAIHTHPNIPYATFSITKQQSRILSPAFSILRSCSPFISDATLFHQLLSQSSYCLLCEHDRVFSNALQTCSNMLSKSTIHHTNSLTLLAVPTQDGFGPITFLALGVHIFDKVVREFKQAVRGAALFNRLVLWRQCSERLSSGSPRFRLSAEQKVERRLVRILKEQSSNVASLLHYFAVKYYRTEDDEEEILSSGIIPLFGAFFSFLVSLDDETVSSHPMHISDAELAQFLRDLPQDTSSLCQAERKVAALLQTTDYPTIQQPLDHSIRSFEAERLFFPNLLKSNKTDEEFFEVQSSITRNATFFLANLLNGSNSHAEVALANFLPDPCSTTIVIRHIRSLIPLAKRPLLLELLECCKGLVLGPPSFRILFVELRLLPVLWTAVSSNQNSKGFTTFAAITRGLVDNLPEGQHLAEELAVQIIDSEIDRNIEEISRFVQEKTVHNLYDSLLRLKSQTESPSLIWNLNENLF</sequence>
<name>A0ABQ9YLH9_9EUKA</name>